<dbReference type="EMBL" id="JACJUU010000004">
    <property type="protein sequence ID" value="MBC2769818.1"/>
    <property type="molecule type" value="Genomic_DNA"/>
</dbReference>
<sequence>MKRLIMTGLMVLGLAGAQPALADVDIDIAVGVPGIVYSTPHPPRYGHYQRHYEPNGWSVTVGQPRVVVVPGGVVYNEYPRYYKRHDYHPHKKWRGHKGKRHHKHRGYRD</sequence>
<evidence type="ECO:0000313" key="4">
    <source>
        <dbReference type="Proteomes" id="UP000545386"/>
    </source>
</evidence>
<dbReference type="Proteomes" id="UP000545386">
    <property type="component" value="Unassembled WGS sequence"/>
</dbReference>
<feature type="signal peptide" evidence="2">
    <location>
        <begin position="1"/>
        <end position="22"/>
    </location>
</feature>
<reference evidence="3 4" key="1">
    <citation type="submission" date="2020-08" db="EMBL/GenBank/DDBJ databases">
        <title>Paraeoetvoesia sp. YC-7-48 draft genome sequence.</title>
        <authorList>
            <person name="Yao L."/>
        </authorList>
    </citation>
    <scope>NUCLEOTIDE SEQUENCE [LARGE SCALE GENOMIC DNA]</scope>
    <source>
        <strain evidence="4">YC-7-48</strain>
    </source>
</reference>
<accession>A0A842HQB9</accession>
<evidence type="ECO:0000256" key="2">
    <source>
        <dbReference type="SAM" id="SignalP"/>
    </source>
</evidence>
<dbReference type="AlphaFoldDB" id="A0A842HQB9"/>
<comment type="caution">
    <text evidence="3">The sequence shown here is derived from an EMBL/GenBank/DDBJ whole genome shotgun (WGS) entry which is preliminary data.</text>
</comment>
<feature type="region of interest" description="Disordered" evidence="1">
    <location>
        <begin position="89"/>
        <end position="109"/>
    </location>
</feature>
<organism evidence="3 4">
    <name type="scientific">Pusillimonas minor</name>
    <dbReference type="NCBI Taxonomy" id="2697024"/>
    <lineage>
        <taxon>Bacteria</taxon>
        <taxon>Pseudomonadati</taxon>
        <taxon>Pseudomonadota</taxon>
        <taxon>Betaproteobacteria</taxon>
        <taxon>Burkholderiales</taxon>
        <taxon>Alcaligenaceae</taxon>
        <taxon>Pusillimonas</taxon>
    </lineage>
</organism>
<name>A0A842HQB9_9BURK</name>
<evidence type="ECO:0000256" key="1">
    <source>
        <dbReference type="SAM" id="MobiDB-lite"/>
    </source>
</evidence>
<proteinExistence type="predicted"/>
<keyword evidence="4" id="KW-1185">Reference proteome</keyword>
<protein>
    <submittedName>
        <fullName evidence="3">Uncharacterized protein</fullName>
    </submittedName>
</protein>
<dbReference type="RefSeq" id="WP_185779527.1">
    <property type="nucleotide sequence ID" value="NZ_JACJUU010000004.1"/>
</dbReference>
<gene>
    <name evidence="3" type="ORF">GTU67_07815</name>
</gene>
<keyword evidence="2" id="KW-0732">Signal</keyword>
<feature type="chain" id="PRO_5032315797" evidence="2">
    <location>
        <begin position="23"/>
        <end position="109"/>
    </location>
</feature>
<evidence type="ECO:0000313" key="3">
    <source>
        <dbReference type="EMBL" id="MBC2769818.1"/>
    </source>
</evidence>